<dbReference type="Pfam" id="PF12796">
    <property type="entry name" value="Ank_2"/>
    <property type="match status" value="2"/>
</dbReference>
<keyword evidence="2 3" id="KW-0040">ANK repeat</keyword>
<keyword evidence="1" id="KW-0677">Repeat</keyword>
<dbReference type="Pfam" id="PF00023">
    <property type="entry name" value="Ank"/>
    <property type="match status" value="1"/>
</dbReference>
<evidence type="ECO:0000313" key="6">
    <source>
        <dbReference type="WBParaSite" id="nRc.2.0.1.t11244-RA"/>
    </source>
</evidence>
<feature type="repeat" description="ANK" evidence="3">
    <location>
        <begin position="308"/>
        <end position="333"/>
    </location>
</feature>
<evidence type="ECO:0000256" key="2">
    <source>
        <dbReference type="ARBA" id="ARBA00023043"/>
    </source>
</evidence>
<feature type="repeat" description="ANK" evidence="3">
    <location>
        <begin position="110"/>
        <end position="142"/>
    </location>
</feature>
<dbReference type="OMA" id="QFSVECL"/>
<name>A0A915IAN6_ROMCU</name>
<organism evidence="5 6">
    <name type="scientific">Romanomermis culicivorax</name>
    <name type="common">Nematode worm</name>
    <dbReference type="NCBI Taxonomy" id="13658"/>
    <lineage>
        <taxon>Eukaryota</taxon>
        <taxon>Metazoa</taxon>
        <taxon>Ecdysozoa</taxon>
        <taxon>Nematoda</taxon>
        <taxon>Enoplea</taxon>
        <taxon>Dorylaimia</taxon>
        <taxon>Mermithida</taxon>
        <taxon>Mermithoidea</taxon>
        <taxon>Mermithidae</taxon>
        <taxon>Romanomermis</taxon>
    </lineage>
</organism>
<evidence type="ECO:0000256" key="1">
    <source>
        <dbReference type="ARBA" id="ARBA00022737"/>
    </source>
</evidence>
<dbReference type="PROSITE" id="PS50096">
    <property type="entry name" value="IQ"/>
    <property type="match status" value="1"/>
</dbReference>
<proteinExistence type="predicted"/>
<dbReference type="PROSITE" id="PS50297">
    <property type="entry name" value="ANK_REP_REGION"/>
    <property type="match status" value="5"/>
</dbReference>
<evidence type="ECO:0000256" key="4">
    <source>
        <dbReference type="SAM" id="SignalP"/>
    </source>
</evidence>
<accession>A0A915IAN6</accession>
<dbReference type="InterPro" id="IPR002110">
    <property type="entry name" value="Ankyrin_rpt"/>
</dbReference>
<feature type="repeat" description="ANK" evidence="3">
    <location>
        <begin position="342"/>
        <end position="364"/>
    </location>
</feature>
<feature type="chain" id="PRO_5038000459" evidence="4">
    <location>
        <begin position="22"/>
        <end position="443"/>
    </location>
</feature>
<reference evidence="6" key="1">
    <citation type="submission" date="2022-11" db="UniProtKB">
        <authorList>
            <consortium name="WormBaseParasite"/>
        </authorList>
    </citation>
    <scope>IDENTIFICATION</scope>
</reference>
<dbReference type="AlphaFoldDB" id="A0A915IAN6"/>
<feature type="repeat" description="ANK" evidence="3">
    <location>
        <begin position="209"/>
        <end position="241"/>
    </location>
</feature>
<evidence type="ECO:0000256" key="3">
    <source>
        <dbReference type="PROSITE-ProRule" id="PRU00023"/>
    </source>
</evidence>
<keyword evidence="4" id="KW-0732">Signal</keyword>
<dbReference type="PANTHER" id="PTHR24173:SF74">
    <property type="entry name" value="ANKYRIN REPEAT DOMAIN-CONTAINING PROTEIN 16"/>
    <property type="match status" value="1"/>
</dbReference>
<dbReference type="Proteomes" id="UP000887565">
    <property type="component" value="Unplaced"/>
</dbReference>
<dbReference type="PANTHER" id="PTHR24173">
    <property type="entry name" value="ANKYRIN REPEAT CONTAINING"/>
    <property type="match status" value="1"/>
</dbReference>
<keyword evidence="5" id="KW-1185">Reference proteome</keyword>
<dbReference type="InterPro" id="IPR036770">
    <property type="entry name" value="Ankyrin_rpt-contain_sf"/>
</dbReference>
<dbReference type="SMART" id="SM00015">
    <property type="entry name" value="IQ"/>
    <property type="match status" value="1"/>
</dbReference>
<dbReference type="InterPro" id="IPR000048">
    <property type="entry name" value="IQ_motif_EF-hand-BS"/>
</dbReference>
<dbReference type="WBParaSite" id="nRc.2.0.1.t11244-RA">
    <property type="protein sequence ID" value="nRc.2.0.1.t11244-RA"/>
    <property type="gene ID" value="nRc.2.0.1.g11244"/>
</dbReference>
<dbReference type="PROSITE" id="PS50088">
    <property type="entry name" value="ANK_REPEAT"/>
    <property type="match status" value="6"/>
</dbReference>
<feature type="repeat" description="ANK" evidence="3">
    <location>
        <begin position="242"/>
        <end position="274"/>
    </location>
</feature>
<feature type="signal peptide" evidence="4">
    <location>
        <begin position="1"/>
        <end position="21"/>
    </location>
</feature>
<evidence type="ECO:0000313" key="5">
    <source>
        <dbReference type="Proteomes" id="UP000887565"/>
    </source>
</evidence>
<dbReference type="SUPFAM" id="SSF48403">
    <property type="entry name" value="Ankyrin repeat"/>
    <property type="match status" value="1"/>
</dbReference>
<feature type="repeat" description="ANK" evidence="3">
    <location>
        <begin position="275"/>
        <end position="307"/>
    </location>
</feature>
<dbReference type="Pfam" id="PF00612">
    <property type="entry name" value="IQ"/>
    <property type="match status" value="1"/>
</dbReference>
<dbReference type="SMART" id="SM00248">
    <property type="entry name" value="ANK"/>
    <property type="match status" value="12"/>
</dbReference>
<dbReference type="Gene3D" id="1.25.40.20">
    <property type="entry name" value="Ankyrin repeat-containing domain"/>
    <property type="match status" value="3"/>
</dbReference>
<protein>
    <submittedName>
        <fullName evidence="6">Uncharacterized protein</fullName>
    </submittedName>
</protein>
<sequence length="443" mass="48820">AQGRSVVHWAALFCHLEHLQLLFKTTQLSRFIDQRDDEGRTPLMLAASSKSADSLACCQFLVQKAHYIVKAQDKEGLSIIHHSCAVNNSQVLNWLLDSGLFDADSSLDLGYRTALHWACKSNSVECVNLLLEKGAKLQGDKTGHSPLHYVARENLHILTDNLLRHFKSDDLLDQCGTTALMQAVMAGSMDVVETFFRFSIVDKDRRDYENRSLLHLAARRGQCSTLQFLLNEKLRLEAVDIHGLTPFLSAVECGQVRCVQILLKAGADASKCDRHGRTALHWAALGGHAYLCQLLIKHGLNPDYADSGGRTPLHCAAFAGHSDCASILIHCGATTIWLPDNDGFSVLHTAAEQGHIKTMKILIEDASLAVNTVCTIDGRELTPLDCALLSKKSTSAVDFLISLGGLSYEALANAAATKIQSTFRSYQVRKMFRRFYRPSKSAD</sequence>
<dbReference type="CDD" id="cd23767">
    <property type="entry name" value="IQCD"/>
    <property type="match status" value="1"/>
</dbReference>